<reference evidence="5" key="1">
    <citation type="journal article" date="2022" name="Plant J.">
        <title>Strategies of tolerance reflected in two North American maple genomes.</title>
        <authorList>
            <person name="McEvoy S.L."/>
            <person name="Sezen U.U."/>
            <person name="Trouern-Trend A."/>
            <person name="McMahon S.M."/>
            <person name="Schaberg P.G."/>
            <person name="Yang J."/>
            <person name="Wegrzyn J.L."/>
            <person name="Swenson N.G."/>
        </authorList>
    </citation>
    <scope>NUCLEOTIDE SEQUENCE</scope>
    <source>
        <strain evidence="5">91603</strain>
    </source>
</reference>
<evidence type="ECO:0000259" key="3">
    <source>
        <dbReference type="Pfam" id="PF07250"/>
    </source>
</evidence>
<proteinExistence type="predicted"/>
<dbReference type="AlphaFoldDB" id="A0AAD5NZK9"/>
<evidence type="ECO:0000259" key="4">
    <source>
        <dbReference type="Pfam" id="PF09118"/>
    </source>
</evidence>
<evidence type="ECO:0008006" key="7">
    <source>
        <dbReference type="Google" id="ProtNLM"/>
    </source>
</evidence>
<feature type="domain" description="Galactose oxidase-like Early set" evidence="4">
    <location>
        <begin position="463"/>
        <end position="561"/>
    </location>
</feature>
<gene>
    <name evidence="5" type="ORF">LWI28_013500</name>
</gene>
<dbReference type="PANTHER" id="PTHR32208">
    <property type="entry name" value="SECRETED PROTEIN-RELATED"/>
    <property type="match status" value="1"/>
</dbReference>
<accession>A0AAD5NZK9</accession>
<feature type="domain" description="Glyoxal oxidase N-terminal" evidence="3">
    <location>
        <begin position="45"/>
        <end position="445"/>
    </location>
</feature>
<feature type="chain" id="PRO_5042018793" description="Galactose oxidase" evidence="2">
    <location>
        <begin position="19"/>
        <end position="562"/>
    </location>
</feature>
<name>A0AAD5NZK9_ACENE</name>
<dbReference type="InterPro" id="IPR015202">
    <property type="entry name" value="GO-like_E_set"/>
</dbReference>
<organism evidence="5 6">
    <name type="scientific">Acer negundo</name>
    <name type="common">Box elder</name>
    <dbReference type="NCBI Taxonomy" id="4023"/>
    <lineage>
        <taxon>Eukaryota</taxon>
        <taxon>Viridiplantae</taxon>
        <taxon>Streptophyta</taxon>
        <taxon>Embryophyta</taxon>
        <taxon>Tracheophyta</taxon>
        <taxon>Spermatophyta</taxon>
        <taxon>Magnoliopsida</taxon>
        <taxon>eudicotyledons</taxon>
        <taxon>Gunneridae</taxon>
        <taxon>Pentapetalae</taxon>
        <taxon>rosids</taxon>
        <taxon>malvids</taxon>
        <taxon>Sapindales</taxon>
        <taxon>Sapindaceae</taxon>
        <taxon>Hippocastanoideae</taxon>
        <taxon>Acereae</taxon>
        <taxon>Acer</taxon>
    </lineage>
</organism>
<reference evidence="5" key="2">
    <citation type="submission" date="2023-02" db="EMBL/GenBank/DDBJ databases">
        <authorList>
            <person name="Swenson N.G."/>
            <person name="Wegrzyn J.L."/>
            <person name="Mcevoy S.L."/>
        </authorList>
    </citation>
    <scope>NUCLEOTIDE SEQUENCE</scope>
    <source>
        <strain evidence="5">91603</strain>
        <tissue evidence="5">Leaf</tissue>
    </source>
</reference>
<dbReference type="SUPFAM" id="SSF50965">
    <property type="entry name" value="Galactose oxidase, central domain"/>
    <property type="match status" value="1"/>
</dbReference>
<dbReference type="CDD" id="cd02851">
    <property type="entry name" value="E_set_GO_C"/>
    <property type="match status" value="1"/>
</dbReference>
<sequence length="562" mass="62446">MFIKIICILPLLLVSAVGAPGGRGGHRGYKGKWELVSQNSGVSAMHAILLPKINKVLMYDATIWRVSKFPLPPQKMPCHMVDPVNKIQDCWCHSVLFDIETSQLQALKIETDTWCSSGGLTVDGNLVSTGGFRKGANTARYLSTCENCDWKEYPTALAEPRWYATQVTLPDGGFVVVGGRDAFSYEYIPREGLSNKKAIFFPFLRDTSDNLPLGNNQFFRIENNLYPFVHLATDGNLFIFANNRSMLFNPAANKVVREYPALSGGSRNYPSSGMSVLLPIKLYVDNPKVIPADVLVCGGAQWDAYFFAETKKQFLPALLDCGRLSLMKPNAMWKKEVMPSPRVMGDMTILPTGDVLMINGAKTGTSAWGFAEEPNFVPVLYKSKAKRGNRFHELAVGTIPRMYHSSSVLLPDGKVLIAGSNTNNGYFYDVKYPTELRVEKFSPPYLNPKLAKLRQEIMVDTSNKVINYGKRFRVNVRSKELGLNKADLKVTMFAPAFTTHGISMNQRLLMLGTVDVINNVWPGIHSIIAAAPPSGKVAPPGYYLLYVVYKEVPSVAMWVQIK</sequence>
<dbReference type="InterPro" id="IPR037293">
    <property type="entry name" value="Gal_Oxidase_central_sf"/>
</dbReference>
<comment type="caution">
    <text evidence="5">The sequence shown here is derived from an EMBL/GenBank/DDBJ whole genome shotgun (WGS) entry which is preliminary data.</text>
</comment>
<evidence type="ECO:0000256" key="1">
    <source>
        <dbReference type="ARBA" id="ARBA00022729"/>
    </source>
</evidence>
<dbReference type="InterPro" id="IPR009880">
    <property type="entry name" value="Glyoxal_oxidase_N"/>
</dbReference>
<evidence type="ECO:0000313" key="6">
    <source>
        <dbReference type="Proteomes" id="UP001064489"/>
    </source>
</evidence>
<dbReference type="PANTHER" id="PTHR32208:SF93">
    <property type="entry name" value="ALDEHYDE OXIDASE GLOX1"/>
    <property type="match status" value="1"/>
</dbReference>
<dbReference type="Pfam" id="PF09118">
    <property type="entry name" value="GO-like_E_set"/>
    <property type="match status" value="1"/>
</dbReference>
<dbReference type="Gene3D" id="2.130.10.80">
    <property type="entry name" value="Galactose oxidase/kelch, beta-propeller"/>
    <property type="match status" value="1"/>
</dbReference>
<dbReference type="Gene3D" id="2.60.40.10">
    <property type="entry name" value="Immunoglobulins"/>
    <property type="match status" value="1"/>
</dbReference>
<dbReference type="EMBL" id="JAJSOW010000004">
    <property type="protein sequence ID" value="KAI9191792.1"/>
    <property type="molecule type" value="Genomic_DNA"/>
</dbReference>
<dbReference type="InterPro" id="IPR014756">
    <property type="entry name" value="Ig_E-set"/>
</dbReference>
<dbReference type="Proteomes" id="UP001064489">
    <property type="component" value="Chromosome 6"/>
</dbReference>
<feature type="signal peptide" evidence="2">
    <location>
        <begin position="1"/>
        <end position="18"/>
    </location>
</feature>
<evidence type="ECO:0000313" key="5">
    <source>
        <dbReference type="EMBL" id="KAI9191792.1"/>
    </source>
</evidence>
<dbReference type="Pfam" id="PF07250">
    <property type="entry name" value="Glyoxal_oxid_N"/>
    <property type="match status" value="1"/>
</dbReference>
<keyword evidence="1 2" id="KW-0732">Signal</keyword>
<keyword evidence="6" id="KW-1185">Reference proteome</keyword>
<protein>
    <recommendedName>
        <fullName evidence="7">Galactose oxidase</fullName>
    </recommendedName>
</protein>
<evidence type="ECO:0000256" key="2">
    <source>
        <dbReference type="SAM" id="SignalP"/>
    </source>
</evidence>
<dbReference type="InterPro" id="IPR013783">
    <property type="entry name" value="Ig-like_fold"/>
</dbReference>
<dbReference type="InterPro" id="IPR011043">
    <property type="entry name" value="Gal_Oxase/kelch_b-propeller"/>
</dbReference>
<dbReference type="SUPFAM" id="SSF81296">
    <property type="entry name" value="E set domains"/>
    <property type="match status" value="1"/>
</dbReference>